<proteinExistence type="predicted"/>
<dbReference type="Proteomes" id="UP000229344">
    <property type="component" value="Unassembled WGS sequence"/>
</dbReference>
<reference evidence="2" key="1">
    <citation type="submission" date="2017-09" db="EMBL/GenBank/DDBJ databases">
        <title>Depth-based differentiation of microbial function through sediment-hosted aquifers and enrichment of novel symbionts in the deep terrestrial subsurface.</title>
        <authorList>
            <person name="Probst A.J."/>
            <person name="Ladd B."/>
            <person name="Jarett J.K."/>
            <person name="Geller-Mcgrath D.E."/>
            <person name="Sieber C.M.K."/>
            <person name="Emerson J.B."/>
            <person name="Anantharaman K."/>
            <person name="Thomas B.C."/>
            <person name="Malmstrom R."/>
            <person name="Stieglmeier M."/>
            <person name="Klingl A."/>
            <person name="Woyke T."/>
            <person name="Ryan C.M."/>
            <person name="Banfield J.F."/>
        </authorList>
    </citation>
    <scope>NUCLEOTIDE SEQUENCE [LARGE SCALE GENOMIC DNA]</scope>
</reference>
<comment type="caution">
    <text evidence="1">The sequence shown here is derived from an EMBL/GenBank/DDBJ whole genome shotgun (WGS) entry which is preliminary data.</text>
</comment>
<dbReference type="AlphaFoldDB" id="A0A2H0UFN5"/>
<evidence type="ECO:0000313" key="2">
    <source>
        <dbReference type="Proteomes" id="UP000229344"/>
    </source>
</evidence>
<sequence>MSITPEQEAILAKHFYVRERRPCDEADMQGYHFEDSDRFVIRDGGGAFQGATSTLEYAERDASRHGVVLHRLQ</sequence>
<organism evidence="1 2">
    <name type="scientific">Candidatus Kaiserbacteria bacterium CG10_big_fil_rev_8_21_14_0_10_47_16</name>
    <dbReference type="NCBI Taxonomy" id="1974608"/>
    <lineage>
        <taxon>Bacteria</taxon>
        <taxon>Candidatus Kaiseribacteriota</taxon>
    </lineage>
</organism>
<evidence type="ECO:0000313" key="1">
    <source>
        <dbReference type="EMBL" id="PIR84486.1"/>
    </source>
</evidence>
<accession>A0A2H0UFN5</accession>
<protein>
    <submittedName>
        <fullName evidence="1">Uncharacterized protein</fullName>
    </submittedName>
</protein>
<name>A0A2H0UFN5_9BACT</name>
<gene>
    <name evidence="1" type="ORF">COU16_02820</name>
</gene>
<dbReference type="EMBL" id="PFBI01000006">
    <property type="protein sequence ID" value="PIR84486.1"/>
    <property type="molecule type" value="Genomic_DNA"/>
</dbReference>